<organism evidence="2 3">
    <name type="scientific">Terrihalobacillus insolitus</name>
    <dbReference type="NCBI Taxonomy" id="2950438"/>
    <lineage>
        <taxon>Bacteria</taxon>
        <taxon>Bacillati</taxon>
        <taxon>Bacillota</taxon>
        <taxon>Bacilli</taxon>
        <taxon>Bacillales</taxon>
        <taxon>Bacillaceae</taxon>
        <taxon>Terrihalobacillus</taxon>
    </lineage>
</organism>
<keyword evidence="2" id="KW-0808">Transferase</keyword>
<dbReference type="InterPro" id="IPR000182">
    <property type="entry name" value="GNAT_dom"/>
</dbReference>
<dbReference type="SUPFAM" id="SSF55729">
    <property type="entry name" value="Acyl-CoA N-acyltransferases (Nat)"/>
    <property type="match status" value="1"/>
</dbReference>
<dbReference type="GO" id="GO:0016747">
    <property type="term" value="F:acyltransferase activity, transferring groups other than amino-acyl groups"/>
    <property type="evidence" value="ECO:0007669"/>
    <property type="project" value="InterPro"/>
</dbReference>
<evidence type="ECO:0000259" key="1">
    <source>
        <dbReference type="PROSITE" id="PS51186"/>
    </source>
</evidence>
<keyword evidence="2" id="KW-0012">Acyltransferase</keyword>
<protein>
    <submittedName>
        <fullName evidence="2">GNAT family N-acetyltransferase</fullName>
        <ecNumber evidence="2">2.3.1.-</ecNumber>
    </submittedName>
</protein>
<dbReference type="PROSITE" id="PS51186">
    <property type="entry name" value="GNAT"/>
    <property type="match status" value="1"/>
</dbReference>
<dbReference type="EC" id="2.3.1.-" evidence="2"/>
<evidence type="ECO:0000313" key="2">
    <source>
        <dbReference type="EMBL" id="MDC3425114.1"/>
    </source>
</evidence>
<comment type="caution">
    <text evidence="2">The sequence shown here is derived from an EMBL/GenBank/DDBJ whole genome shotgun (WGS) entry which is preliminary data.</text>
</comment>
<dbReference type="EMBL" id="JAMQKB010000011">
    <property type="protein sequence ID" value="MDC3425114.1"/>
    <property type="molecule type" value="Genomic_DNA"/>
</dbReference>
<accession>A0A9X3WXE1</accession>
<feature type="domain" description="N-acetyltransferase" evidence="1">
    <location>
        <begin position="1"/>
        <end position="177"/>
    </location>
</feature>
<dbReference type="RefSeq" id="WP_272436919.1">
    <property type="nucleotide sequence ID" value="NZ_JAMQKB010000011.1"/>
</dbReference>
<name>A0A9X3WXE1_9BACI</name>
<dbReference type="AlphaFoldDB" id="A0A9X3WXE1"/>
<dbReference type="InterPro" id="IPR054597">
    <property type="entry name" value="FeeM_cat"/>
</dbReference>
<gene>
    <name evidence="2" type="ORF">NC797_11410</name>
</gene>
<dbReference type="Gene3D" id="3.40.630.30">
    <property type="match status" value="1"/>
</dbReference>
<dbReference type="InterPro" id="IPR016181">
    <property type="entry name" value="Acyl_CoA_acyltransferase"/>
</dbReference>
<keyword evidence="3" id="KW-1185">Reference proteome</keyword>
<evidence type="ECO:0000313" key="3">
    <source>
        <dbReference type="Proteomes" id="UP001145050"/>
    </source>
</evidence>
<proteinExistence type="predicted"/>
<reference evidence="2" key="1">
    <citation type="submission" date="2022-06" db="EMBL/GenBank/DDBJ databases">
        <title>Aquibacillus sp. a new bacterium isolated from soil saline samples.</title>
        <authorList>
            <person name="Galisteo C."/>
            <person name="De La Haba R."/>
            <person name="Sanchez-Porro C."/>
            <person name="Ventosa A."/>
        </authorList>
    </citation>
    <scope>NUCLEOTIDE SEQUENCE</scope>
    <source>
        <strain evidence="2">3ASR75-11</strain>
    </source>
</reference>
<sequence>MIKTLSTRLLKSPDELHDFYRLRYETFVIEQNAAPASLYTDGLLKDDFDNSAYHIGCFIDDELVGCISLVEKNDNCTLMIEKCHDVLLDENHSYGEVMRLIIRKCSNTSTFGIKARIIGSLFEKIQELVINKGLTHLFLQSTVSVQKMYERLGFKQIGKYKVYKGISNECPMLLDIEDINKTIFKEEV</sequence>
<dbReference type="Proteomes" id="UP001145050">
    <property type="component" value="Unassembled WGS sequence"/>
</dbReference>
<dbReference type="Pfam" id="PF21926">
    <property type="entry name" value="FeeM"/>
    <property type="match status" value="1"/>
</dbReference>